<gene>
    <name evidence="2" type="ORF">PM001_LOCUS24656</name>
</gene>
<dbReference type="AlphaFoldDB" id="A0AAV1UYQ0"/>
<reference evidence="2" key="1">
    <citation type="submission" date="2024-01" db="EMBL/GenBank/DDBJ databases">
        <authorList>
            <person name="Webb A."/>
        </authorList>
    </citation>
    <scope>NUCLEOTIDE SEQUENCE</scope>
    <source>
        <strain evidence="2">Pm1</strain>
    </source>
</reference>
<evidence type="ECO:0000256" key="1">
    <source>
        <dbReference type="SAM" id="MobiDB-lite"/>
    </source>
</evidence>
<organism evidence="2 3">
    <name type="scientific">Peronospora matthiolae</name>
    <dbReference type="NCBI Taxonomy" id="2874970"/>
    <lineage>
        <taxon>Eukaryota</taxon>
        <taxon>Sar</taxon>
        <taxon>Stramenopiles</taxon>
        <taxon>Oomycota</taxon>
        <taxon>Peronosporomycetes</taxon>
        <taxon>Peronosporales</taxon>
        <taxon>Peronosporaceae</taxon>
        <taxon>Peronospora</taxon>
    </lineage>
</organism>
<accession>A0AAV1UYQ0</accession>
<name>A0AAV1UYQ0_9STRA</name>
<comment type="caution">
    <text evidence="2">The sequence shown here is derived from an EMBL/GenBank/DDBJ whole genome shotgun (WGS) entry which is preliminary data.</text>
</comment>
<dbReference type="Proteomes" id="UP001162060">
    <property type="component" value="Unassembled WGS sequence"/>
</dbReference>
<evidence type="ECO:0000313" key="3">
    <source>
        <dbReference type="Proteomes" id="UP001162060"/>
    </source>
</evidence>
<evidence type="ECO:0000313" key="2">
    <source>
        <dbReference type="EMBL" id="CAK7939506.1"/>
    </source>
</evidence>
<proteinExistence type="predicted"/>
<feature type="region of interest" description="Disordered" evidence="1">
    <location>
        <begin position="1"/>
        <end position="25"/>
    </location>
</feature>
<protein>
    <submittedName>
        <fullName evidence="2">Uncharacterized protein</fullName>
    </submittedName>
</protein>
<sequence>MASGRTSESTEAEGPARSSSAGLSQQGISERLAVMWRVVTVTGVHPFQRRKFTYESDVASQDQDVLVCALCLQPRHVTPLLANVSLIDLPCSSR</sequence>
<dbReference type="EMBL" id="CAKLBY020000246">
    <property type="protein sequence ID" value="CAK7939506.1"/>
    <property type="molecule type" value="Genomic_DNA"/>
</dbReference>